<proteinExistence type="predicted"/>
<keyword evidence="1" id="KW-1133">Transmembrane helix</keyword>
<sequence>MQEGGAAVGLAISLTLGAFLITWIIIKYGAILAWKLTVLLGKLFAWSVMLPGTKYAK</sequence>
<dbReference type="Proteomes" id="UP000218711">
    <property type="component" value="Unassembled WGS sequence"/>
</dbReference>
<dbReference type="RefSeq" id="WP_179297760.1">
    <property type="nucleotide sequence ID" value="NZ_JXKC01000020.1"/>
</dbReference>
<reference evidence="2 3" key="1">
    <citation type="submission" date="2014-12" db="EMBL/GenBank/DDBJ databases">
        <title>Draft genome sequences of 10 type strains of Lactococcus.</title>
        <authorList>
            <person name="Sun Z."/>
            <person name="Zhong Z."/>
            <person name="Liu W."/>
            <person name="Zhang W."/>
            <person name="Zhang H."/>
        </authorList>
    </citation>
    <scope>NUCLEOTIDE SEQUENCE [LARGE SCALE GENOMIC DNA]</scope>
    <source>
        <strain evidence="2 3">DSM 21502</strain>
    </source>
</reference>
<gene>
    <name evidence="2" type="ORF">RU92_GL001626</name>
</gene>
<name>A0A2A5SP94_LACLC</name>
<protein>
    <submittedName>
        <fullName evidence="2">Uncharacterized protein</fullName>
    </submittedName>
</protein>
<organism evidence="2 3">
    <name type="scientific">Lactococcus cremoris subsp. tructae</name>
    <dbReference type="NCBI Taxonomy" id="542833"/>
    <lineage>
        <taxon>Bacteria</taxon>
        <taxon>Bacillati</taxon>
        <taxon>Bacillota</taxon>
        <taxon>Bacilli</taxon>
        <taxon>Lactobacillales</taxon>
        <taxon>Streptococcaceae</taxon>
        <taxon>Lactococcus</taxon>
    </lineage>
</organism>
<evidence type="ECO:0000313" key="3">
    <source>
        <dbReference type="Proteomes" id="UP000218711"/>
    </source>
</evidence>
<accession>A0A2A5SP94</accession>
<dbReference type="EMBL" id="JXKC01000020">
    <property type="protein sequence ID" value="PCS15667.1"/>
    <property type="molecule type" value="Genomic_DNA"/>
</dbReference>
<evidence type="ECO:0000313" key="2">
    <source>
        <dbReference type="EMBL" id="PCS15667.1"/>
    </source>
</evidence>
<keyword evidence="1" id="KW-0812">Transmembrane</keyword>
<keyword evidence="1" id="KW-0472">Membrane</keyword>
<feature type="transmembrane region" description="Helical" evidence="1">
    <location>
        <begin position="32"/>
        <end position="50"/>
    </location>
</feature>
<feature type="transmembrane region" description="Helical" evidence="1">
    <location>
        <begin position="7"/>
        <end position="26"/>
    </location>
</feature>
<dbReference type="AlphaFoldDB" id="A0A2A5SP94"/>
<evidence type="ECO:0000256" key="1">
    <source>
        <dbReference type="SAM" id="Phobius"/>
    </source>
</evidence>
<comment type="caution">
    <text evidence="2">The sequence shown here is derived from an EMBL/GenBank/DDBJ whole genome shotgun (WGS) entry which is preliminary data.</text>
</comment>